<gene>
    <name evidence="2" type="ORF">Naga_100045g6</name>
</gene>
<dbReference type="EMBL" id="AZIL01000644">
    <property type="protein sequence ID" value="EWM26466.1"/>
    <property type="molecule type" value="Genomic_DNA"/>
</dbReference>
<feature type="compositionally biased region" description="Pro residues" evidence="1">
    <location>
        <begin position="294"/>
        <end position="307"/>
    </location>
</feature>
<sequence length="336" mass="35859">MTVETGSLRKGTRRRRLYFSQGTSVPLLLLCSRLISMSTTLTCDAASRPSLLSCQEDFSARLPSIGQLTALGGCGVSRFGIVHLSARASSPLSPPATSSFTHSFPSPYPSPSSSPGASSIPVPSPSFSSSCSPAWTSLPPGLHLFFEFSPSLKHASNTSTAAPSSFTCLSFVQNASVLPLLSLLTADQKTSSSLPFFQQCARVPTALRRTLRGNILMWEGSEVENGKENPEVEDLLWYHVAEAVDLEEDRLLPLLLRSAPQREEEEGPEGGADPGTASILGYLLTGSLLSSNLPPSPPSLQTPPPPLSLSRRGSCALLPPPTRLLLPHPRPEFRSP</sequence>
<dbReference type="Proteomes" id="UP000019335">
    <property type="component" value="Chromosome 8"/>
</dbReference>
<evidence type="ECO:0000313" key="3">
    <source>
        <dbReference type="Proteomes" id="UP000019335"/>
    </source>
</evidence>
<organism evidence="2 3">
    <name type="scientific">Nannochloropsis gaditana</name>
    <dbReference type="NCBI Taxonomy" id="72520"/>
    <lineage>
        <taxon>Eukaryota</taxon>
        <taxon>Sar</taxon>
        <taxon>Stramenopiles</taxon>
        <taxon>Ochrophyta</taxon>
        <taxon>Eustigmatophyceae</taxon>
        <taxon>Eustigmatales</taxon>
        <taxon>Monodopsidaceae</taxon>
        <taxon>Nannochloropsis</taxon>
    </lineage>
</organism>
<proteinExistence type="predicted"/>
<name>W7U0P6_9STRA</name>
<protein>
    <submittedName>
        <fullName evidence="2">Uncharacterized protein</fullName>
    </submittedName>
</protein>
<reference evidence="2 3" key="1">
    <citation type="journal article" date="2014" name="Mol. Plant">
        <title>Chromosome Scale Genome Assembly and Transcriptome Profiling of Nannochloropsis gaditana in Nitrogen Depletion.</title>
        <authorList>
            <person name="Corteggiani Carpinelli E."/>
            <person name="Telatin A."/>
            <person name="Vitulo N."/>
            <person name="Forcato C."/>
            <person name="D'Angelo M."/>
            <person name="Schiavon R."/>
            <person name="Vezzi A."/>
            <person name="Giacometti G.M."/>
            <person name="Morosinotto T."/>
            <person name="Valle G."/>
        </authorList>
    </citation>
    <scope>NUCLEOTIDE SEQUENCE [LARGE SCALE GENOMIC DNA]</scope>
    <source>
        <strain evidence="2 3">B-31</strain>
    </source>
</reference>
<dbReference type="AlphaFoldDB" id="W7U0P6"/>
<keyword evidence="3" id="KW-1185">Reference proteome</keyword>
<evidence type="ECO:0000313" key="2">
    <source>
        <dbReference type="EMBL" id="EWM26466.1"/>
    </source>
</evidence>
<evidence type="ECO:0000256" key="1">
    <source>
        <dbReference type="SAM" id="MobiDB-lite"/>
    </source>
</evidence>
<comment type="caution">
    <text evidence="2">The sequence shown here is derived from an EMBL/GenBank/DDBJ whole genome shotgun (WGS) entry which is preliminary data.</text>
</comment>
<accession>W7U0P6</accession>
<feature type="region of interest" description="Disordered" evidence="1">
    <location>
        <begin position="291"/>
        <end position="336"/>
    </location>
</feature>